<sequence length="217" mass="24932">IPNVIISDVMMPRMDGVEFCKKVKTDERTSHIPVILLTARASAEFKIEGLETGADDYISKPFDTKELQVRVKNLVEQRQKLREKFVADFWKGDQSPSLQIPASDLNQMDKKFLQKALDTVNIHLSDPEFNVNQFSKELAMSRQQMHRKFRAVVDQSATEFIRVFRLKKAAELLTKKTGTVSEIAYDVGFSSLSYFTRSFQQQFGTSPSEYIEKHNTN</sequence>
<feature type="domain" description="HTH araC/xylS-type" evidence="5">
    <location>
        <begin position="114"/>
        <end position="213"/>
    </location>
</feature>
<evidence type="ECO:0000256" key="1">
    <source>
        <dbReference type="ARBA" id="ARBA00022553"/>
    </source>
</evidence>
<dbReference type="Gene3D" id="3.40.50.2300">
    <property type="match status" value="1"/>
</dbReference>
<evidence type="ECO:0008006" key="8">
    <source>
        <dbReference type="Google" id="ProtNLM"/>
    </source>
</evidence>
<dbReference type="InterPro" id="IPR018060">
    <property type="entry name" value="HTH_AraC"/>
</dbReference>
<feature type="domain" description="Response regulatory" evidence="6">
    <location>
        <begin position="1"/>
        <end position="75"/>
    </location>
</feature>
<dbReference type="InterPro" id="IPR009057">
    <property type="entry name" value="Homeodomain-like_sf"/>
</dbReference>
<dbReference type="Gene3D" id="1.10.10.60">
    <property type="entry name" value="Homeodomain-like"/>
    <property type="match status" value="1"/>
</dbReference>
<dbReference type="AlphaFoldDB" id="X1DMJ7"/>
<evidence type="ECO:0000256" key="4">
    <source>
        <dbReference type="ARBA" id="ARBA00023163"/>
    </source>
</evidence>
<evidence type="ECO:0000259" key="6">
    <source>
        <dbReference type="PROSITE" id="PS50110"/>
    </source>
</evidence>
<evidence type="ECO:0000259" key="5">
    <source>
        <dbReference type="PROSITE" id="PS01124"/>
    </source>
</evidence>
<dbReference type="SMART" id="SM00448">
    <property type="entry name" value="REC"/>
    <property type="match status" value="1"/>
</dbReference>
<protein>
    <recommendedName>
        <fullName evidence="8">HTH araC/xylS-type domain-containing protein</fullName>
    </recommendedName>
</protein>
<dbReference type="SUPFAM" id="SSF52172">
    <property type="entry name" value="CheY-like"/>
    <property type="match status" value="1"/>
</dbReference>
<keyword evidence="4" id="KW-0804">Transcription</keyword>
<dbReference type="PROSITE" id="PS00041">
    <property type="entry name" value="HTH_ARAC_FAMILY_1"/>
    <property type="match status" value="1"/>
</dbReference>
<dbReference type="EMBL" id="BART01027816">
    <property type="protein sequence ID" value="GAG97651.1"/>
    <property type="molecule type" value="Genomic_DNA"/>
</dbReference>
<dbReference type="PROSITE" id="PS50110">
    <property type="entry name" value="RESPONSE_REGULATORY"/>
    <property type="match status" value="1"/>
</dbReference>
<organism evidence="7">
    <name type="scientific">marine sediment metagenome</name>
    <dbReference type="NCBI Taxonomy" id="412755"/>
    <lineage>
        <taxon>unclassified sequences</taxon>
        <taxon>metagenomes</taxon>
        <taxon>ecological metagenomes</taxon>
    </lineage>
</organism>
<dbReference type="PRINTS" id="PR00032">
    <property type="entry name" value="HTHARAC"/>
</dbReference>
<dbReference type="PANTHER" id="PTHR43547:SF2">
    <property type="entry name" value="HYBRID SIGNAL TRANSDUCTION HISTIDINE KINASE C"/>
    <property type="match status" value="1"/>
</dbReference>
<reference evidence="7" key="1">
    <citation type="journal article" date="2014" name="Front. Microbiol.">
        <title>High frequency of phylogenetically diverse reductive dehalogenase-homologous genes in deep subseafloor sedimentary metagenomes.</title>
        <authorList>
            <person name="Kawai M."/>
            <person name="Futagami T."/>
            <person name="Toyoda A."/>
            <person name="Takaki Y."/>
            <person name="Nishi S."/>
            <person name="Hori S."/>
            <person name="Arai W."/>
            <person name="Tsubouchi T."/>
            <person name="Morono Y."/>
            <person name="Uchiyama I."/>
            <person name="Ito T."/>
            <person name="Fujiyama A."/>
            <person name="Inagaki F."/>
            <person name="Takami H."/>
        </authorList>
    </citation>
    <scope>NUCLEOTIDE SEQUENCE</scope>
    <source>
        <strain evidence="7">Expedition CK06-06</strain>
    </source>
</reference>
<evidence type="ECO:0000256" key="3">
    <source>
        <dbReference type="ARBA" id="ARBA00023125"/>
    </source>
</evidence>
<dbReference type="GO" id="GO:0003700">
    <property type="term" value="F:DNA-binding transcription factor activity"/>
    <property type="evidence" value="ECO:0007669"/>
    <property type="project" value="InterPro"/>
</dbReference>
<keyword evidence="3" id="KW-0238">DNA-binding</keyword>
<dbReference type="SMART" id="SM00342">
    <property type="entry name" value="HTH_ARAC"/>
    <property type="match status" value="1"/>
</dbReference>
<gene>
    <name evidence="7" type="ORF">S01H4_49211</name>
</gene>
<dbReference type="GO" id="GO:0000155">
    <property type="term" value="F:phosphorelay sensor kinase activity"/>
    <property type="evidence" value="ECO:0007669"/>
    <property type="project" value="TreeGrafter"/>
</dbReference>
<keyword evidence="2" id="KW-0805">Transcription regulation</keyword>
<name>X1DMJ7_9ZZZZ</name>
<evidence type="ECO:0000256" key="2">
    <source>
        <dbReference type="ARBA" id="ARBA00023015"/>
    </source>
</evidence>
<keyword evidence="1" id="KW-0597">Phosphoprotein</keyword>
<dbReference type="Pfam" id="PF00072">
    <property type="entry name" value="Response_reg"/>
    <property type="match status" value="1"/>
</dbReference>
<dbReference type="GO" id="GO:0043565">
    <property type="term" value="F:sequence-specific DNA binding"/>
    <property type="evidence" value="ECO:0007669"/>
    <property type="project" value="InterPro"/>
</dbReference>
<dbReference type="InterPro" id="IPR020449">
    <property type="entry name" value="Tscrpt_reg_AraC-type_HTH"/>
</dbReference>
<dbReference type="InterPro" id="IPR001789">
    <property type="entry name" value="Sig_transdc_resp-reg_receiver"/>
</dbReference>
<dbReference type="SUPFAM" id="SSF46689">
    <property type="entry name" value="Homeodomain-like"/>
    <property type="match status" value="1"/>
</dbReference>
<dbReference type="PANTHER" id="PTHR43547">
    <property type="entry name" value="TWO-COMPONENT HISTIDINE KINASE"/>
    <property type="match status" value="1"/>
</dbReference>
<dbReference type="InterPro" id="IPR011006">
    <property type="entry name" value="CheY-like_superfamily"/>
</dbReference>
<comment type="caution">
    <text evidence="7">The sequence shown here is derived from an EMBL/GenBank/DDBJ whole genome shotgun (WGS) entry which is preliminary data.</text>
</comment>
<feature type="non-terminal residue" evidence="7">
    <location>
        <position position="1"/>
    </location>
</feature>
<proteinExistence type="predicted"/>
<dbReference type="InterPro" id="IPR018062">
    <property type="entry name" value="HTH_AraC-typ_CS"/>
</dbReference>
<evidence type="ECO:0000313" key="7">
    <source>
        <dbReference type="EMBL" id="GAG97651.1"/>
    </source>
</evidence>
<dbReference type="PROSITE" id="PS01124">
    <property type="entry name" value="HTH_ARAC_FAMILY_2"/>
    <property type="match status" value="1"/>
</dbReference>
<dbReference type="Pfam" id="PF12833">
    <property type="entry name" value="HTH_18"/>
    <property type="match status" value="1"/>
</dbReference>
<accession>X1DMJ7</accession>